<dbReference type="EMBL" id="FJNB01000014">
    <property type="protein sequence ID" value="CZR03095.1"/>
    <property type="molecule type" value="Genomic_DNA"/>
</dbReference>
<dbReference type="NCBIfam" id="TIGR00051">
    <property type="entry name" value="YbgC/FadM family acyl-CoA thioesterase"/>
    <property type="match status" value="1"/>
</dbReference>
<dbReference type="STRING" id="640938.TR210_1971"/>
<dbReference type="PANTHER" id="PTHR31793">
    <property type="entry name" value="4-HYDROXYBENZOYL-COA THIOESTERASE FAMILY MEMBER"/>
    <property type="match status" value="1"/>
</dbReference>
<dbReference type="Pfam" id="PF13279">
    <property type="entry name" value="4HBT_2"/>
    <property type="match status" value="1"/>
</dbReference>
<reference evidence="4 6" key="2">
    <citation type="submission" date="2016-10" db="EMBL/GenBank/DDBJ databases">
        <authorList>
            <person name="Varghese N."/>
            <person name="Submissions S."/>
        </authorList>
    </citation>
    <scope>NUCLEOTIDE SEQUENCE [LARGE SCALE GENOMIC DNA]</scope>
    <source>
        <strain evidence="4 6">DSM 22150</strain>
    </source>
</reference>
<dbReference type="Proteomes" id="UP000076878">
    <property type="component" value="Unassembled WGS sequence"/>
</dbReference>
<evidence type="ECO:0000313" key="6">
    <source>
        <dbReference type="Proteomes" id="UP000199280"/>
    </source>
</evidence>
<dbReference type="GO" id="GO:0047617">
    <property type="term" value="F:fatty acyl-CoA hydrolase activity"/>
    <property type="evidence" value="ECO:0007669"/>
    <property type="project" value="TreeGrafter"/>
</dbReference>
<keyword evidence="6" id="KW-1185">Reference proteome</keyword>
<sequence>MNNELKPYIHLAQYYETDQMKIIHHSNYIRWFEEARVDFLDQIGANYAKLEEAGIISPVLSVEAHYKTMVRFGDSVYVLTEIDSYSGVKLGLTYRVIDVATGELRTTGKSKHCFLNDAGRPVSLKKAQPHVHASFEKYREHVFSV</sequence>
<dbReference type="PANTHER" id="PTHR31793:SF27">
    <property type="entry name" value="NOVEL THIOESTERASE SUPERFAMILY DOMAIN AND SAPOSIN A-TYPE DOMAIN CONTAINING PROTEIN (0610012H03RIK)"/>
    <property type="match status" value="1"/>
</dbReference>
<evidence type="ECO:0000313" key="4">
    <source>
        <dbReference type="EMBL" id="SEJ86038.1"/>
    </source>
</evidence>
<proteinExistence type="inferred from homology"/>
<comment type="similarity">
    <text evidence="1">Belongs to the 4-hydroxybenzoyl-CoA thioesterase family.</text>
</comment>
<gene>
    <name evidence="4" type="ORF">SAMN05216375_13217</name>
    <name evidence="3" type="ORF">TR210_1971</name>
</gene>
<dbReference type="InterPro" id="IPR029069">
    <property type="entry name" value="HotDog_dom_sf"/>
</dbReference>
<evidence type="ECO:0000256" key="1">
    <source>
        <dbReference type="ARBA" id="ARBA00005953"/>
    </source>
</evidence>
<protein>
    <submittedName>
        <fullName evidence="4">Acyl-CoA thioester hydrolase</fullName>
    </submittedName>
</protein>
<dbReference type="EMBL" id="FNYT01000032">
    <property type="protein sequence ID" value="SEJ86038.1"/>
    <property type="molecule type" value="Genomic_DNA"/>
</dbReference>
<keyword evidence="2 4" id="KW-0378">Hydrolase</keyword>
<dbReference type="RefSeq" id="WP_068623340.1">
    <property type="nucleotide sequence ID" value="NZ_FJNB01000014.1"/>
</dbReference>
<dbReference type="Proteomes" id="UP000199280">
    <property type="component" value="Unassembled WGS sequence"/>
</dbReference>
<evidence type="ECO:0000256" key="2">
    <source>
        <dbReference type="ARBA" id="ARBA00022801"/>
    </source>
</evidence>
<organism evidence="3 5">
    <name type="scientific">Trichococcus ilyis</name>
    <dbReference type="NCBI Taxonomy" id="640938"/>
    <lineage>
        <taxon>Bacteria</taxon>
        <taxon>Bacillati</taxon>
        <taxon>Bacillota</taxon>
        <taxon>Bacilli</taxon>
        <taxon>Lactobacillales</taxon>
        <taxon>Carnobacteriaceae</taxon>
        <taxon>Trichococcus</taxon>
    </lineage>
</organism>
<dbReference type="SUPFAM" id="SSF54637">
    <property type="entry name" value="Thioesterase/thiol ester dehydrase-isomerase"/>
    <property type="match status" value="1"/>
</dbReference>
<dbReference type="Gene3D" id="3.10.129.10">
    <property type="entry name" value="Hotdog Thioesterase"/>
    <property type="match status" value="1"/>
</dbReference>
<evidence type="ECO:0000313" key="5">
    <source>
        <dbReference type="Proteomes" id="UP000076878"/>
    </source>
</evidence>
<evidence type="ECO:0000313" key="3">
    <source>
        <dbReference type="EMBL" id="CZR03095.1"/>
    </source>
</evidence>
<dbReference type="CDD" id="cd00586">
    <property type="entry name" value="4HBT"/>
    <property type="match status" value="1"/>
</dbReference>
<accession>A0A143Z2F2</accession>
<dbReference type="InterPro" id="IPR050563">
    <property type="entry name" value="4-hydroxybenzoyl-CoA_TE"/>
</dbReference>
<dbReference type="AlphaFoldDB" id="A0A143Z2F2"/>
<reference evidence="3 5" key="1">
    <citation type="submission" date="2016-02" db="EMBL/GenBank/DDBJ databases">
        <authorList>
            <person name="Wen L."/>
            <person name="He K."/>
            <person name="Yang H."/>
        </authorList>
    </citation>
    <scope>NUCLEOTIDE SEQUENCE [LARGE SCALE GENOMIC DNA]</scope>
    <source>
        <strain evidence="3">Trichococcus_R210</strain>
    </source>
</reference>
<name>A0A143Z2F2_9LACT</name>
<dbReference type="InterPro" id="IPR006684">
    <property type="entry name" value="YbgC/YbaW"/>
</dbReference>